<protein>
    <submittedName>
        <fullName evidence="1">Uncharacterized protein</fullName>
    </submittedName>
</protein>
<reference evidence="1" key="1">
    <citation type="journal article" date="2021" name="Proc. Natl. Acad. Sci. U.S.A.">
        <title>A Catalog of Tens of Thousands of Viruses from Human Metagenomes Reveals Hidden Associations with Chronic Diseases.</title>
        <authorList>
            <person name="Tisza M.J."/>
            <person name="Buck C.B."/>
        </authorList>
    </citation>
    <scope>NUCLEOTIDE SEQUENCE</scope>
    <source>
        <strain evidence="1">CtkvU4</strain>
    </source>
</reference>
<dbReference type="EMBL" id="BK015710">
    <property type="protein sequence ID" value="DAE21266.1"/>
    <property type="molecule type" value="Genomic_DNA"/>
</dbReference>
<evidence type="ECO:0000313" key="1">
    <source>
        <dbReference type="EMBL" id="DAE21266.1"/>
    </source>
</evidence>
<name>A0A8S5QQI4_9CAUD</name>
<accession>A0A8S5QQI4</accession>
<organism evidence="1">
    <name type="scientific">Caudovirales sp. ctkvU4</name>
    <dbReference type="NCBI Taxonomy" id="2826783"/>
    <lineage>
        <taxon>Viruses</taxon>
        <taxon>Duplodnaviria</taxon>
        <taxon>Heunggongvirae</taxon>
        <taxon>Uroviricota</taxon>
        <taxon>Caudoviricetes</taxon>
    </lineage>
</organism>
<proteinExistence type="predicted"/>
<sequence length="67" mass="8040">MEKEKAMFIREVALEYLDKYGRDKAHEKIFEMQELLRRFHDKGFDVDHCFDITGRIGAIILQNKSHK</sequence>